<protein>
    <recommendedName>
        <fullName evidence="2">Integrase catalytic domain-containing protein</fullName>
    </recommendedName>
</protein>
<proteinExistence type="predicted"/>
<dbReference type="EMBL" id="CAKKLH010000311">
    <property type="protein sequence ID" value="CAH0111176.1"/>
    <property type="molecule type" value="Genomic_DNA"/>
</dbReference>
<dbReference type="InterPro" id="IPR036397">
    <property type="entry name" value="RNaseH_sf"/>
</dbReference>
<evidence type="ECO:0000313" key="4">
    <source>
        <dbReference type="Proteomes" id="UP000789390"/>
    </source>
</evidence>
<name>A0A8J2RZ12_9CRUS</name>
<organism evidence="3 4">
    <name type="scientific">Daphnia galeata</name>
    <dbReference type="NCBI Taxonomy" id="27404"/>
    <lineage>
        <taxon>Eukaryota</taxon>
        <taxon>Metazoa</taxon>
        <taxon>Ecdysozoa</taxon>
        <taxon>Arthropoda</taxon>
        <taxon>Crustacea</taxon>
        <taxon>Branchiopoda</taxon>
        <taxon>Diplostraca</taxon>
        <taxon>Cladocera</taxon>
        <taxon>Anomopoda</taxon>
        <taxon>Daphniidae</taxon>
        <taxon>Daphnia</taxon>
    </lineage>
</organism>
<dbReference type="PANTHER" id="PTHR37984">
    <property type="entry name" value="PROTEIN CBG26694"/>
    <property type="match status" value="1"/>
</dbReference>
<feature type="domain" description="Integrase catalytic" evidence="2">
    <location>
        <begin position="32"/>
        <end position="192"/>
    </location>
</feature>
<dbReference type="SUPFAM" id="SSF53098">
    <property type="entry name" value="Ribonuclease H-like"/>
    <property type="match status" value="1"/>
</dbReference>
<dbReference type="Pfam" id="PF00665">
    <property type="entry name" value="rve"/>
    <property type="match status" value="1"/>
</dbReference>
<dbReference type="AlphaFoldDB" id="A0A8J2RZ12"/>
<feature type="compositionally biased region" description="Acidic residues" evidence="1">
    <location>
        <begin position="342"/>
        <end position="362"/>
    </location>
</feature>
<dbReference type="Gene3D" id="3.30.420.10">
    <property type="entry name" value="Ribonuclease H-like superfamily/Ribonuclease H"/>
    <property type="match status" value="1"/>
</dbReference>
<sequence length="463" mass="52793">MLQDVKNFCQACETCALQRRVVTRAFLHPMEIATAPFEVIGMDFLGPIKPESPNGNKHVLVMTDAFSKWTEVVALPDQTAETTCRALMDKIILYHGPPKIIVTDRGTNFTSRLFNNLCKELRTKHKTTTAYHPQSNGMTERFNKTVVEMIRKYIGDGYEQWEEVLGPMASAYRNSVHSSTMESPYFLITARDPNMVVDRFLIPEPDLITPRDYKSQAMRRLREGFDLVRHNLQEARRQQKIQYDKRAKEETFEVGDRVLLDVRKTQLGTSKKLNPRYQGPFRVSKVFPNHTVEIRTYNGNGTQLTHVNRLKALTECMVWRDEECVDFDDLRNSKLNDRPMEEGSEDDGESEGNDDDDEFNPPEEEEQLIDLDAVALHGGEEADLIDFNSPATLDQATTVDKGPNDVNTEGGQGQPPEETLTLPPPLTPSQATLPTVGKEMSNEKARPRRATRLPDRYRDFLLD</sequence>
<dbReference type="Proteomes" id="UP000789390">
    <property type="component" value="Unassembled WGS sequence"/>
</dbReference>
<comment type="caution">
    <text evidence="3">The sequence shown here is derived from an EMBL/GenBank/DDBJ whole genome shotgun (WGS) entry which is preliminary data.</text>
</comment>
<evidence type="ECO:0000259" key="2">
    <source>
        <dbReference type="PROSITE" id="PS50994"/>
    </source>
</evidence>
<dbReference type="InterPro" id="IPR050951">
    <property type="entry name" value="Retrovirus_Pol_polyprotein"/>
</dbReference>
<feature type="region of interest" description="Disordered" evidence="1">
    <location>
        <begin position="333"/>
        <end position="362"/>
    </location>
</feature>
<evidence type="ECO:0000256" key="1">
    <source>
        <dbReference type="SAM" id="MobiDB-lite"/>
    </source>
</evidence>
<reference evidence="3" key="1">
    <citation type="submission" date="2021-11" db="EMBL/GenBank/DDBJ databases">
        <authorList>
            <person name="Schell T."/>
        </authorList>
    </citation>
    <scope>NUCLEOTIDE SEQUENCE</scope>
    <source>
        <strain evidence="3">M5</strain>
    </source>
</reference>
<dbReference type="PANTHER" id="PTHR37984:SF5">
    <property type="entry name" value="PROTEIN NYNRIN-LIKE"/>
    <property type="match status" value="1"/>
</dbReference>
<dbReference type="PROSITE" id="PS50994">
    <property type="entry name" value="INTEGRASE"/>
    <property type="match status" value="1"/>
</dbReference>
<dbReference type="InterPro" id="IPR012337">
    <property type="entry name" value="RNaseH-like_sf"/>
</dbReference>
<gene>
    <name evidence="3" type="ORF">DGAL_LOCUS14811</name>
</gene>
<dbReference type="OrthoDB" id="6363960at2759"/>
<evidence type="ECO:0000313" key="3">
    <source>
        <dbReference type="EMBL" id="CAH0111176.1"/>
    </source>
</evidence>
<dbReference type="GO" id="GO:0015074">
    <property type="term" value="P:DNA integration"/>
    <property type="evidence" value="ECO:0007669"/>
    <property type="project" value="InterPro"/>
</dbReference>
<dbReference type="FunFam" id="3.30.420.10:FF:000032">
    <property type="entry name" value="Retrovirus-related Pol polyprotein from transposon 297-like Protein"/>
    <property type="match status" value="1"/>
</dbReference>
<feature type="compositionally biased region" description="Basic and acidic residues" evidence="1">
    <location>
        <begin position="452"/>
        <end position="463"/>
    </location>
</feature>
<accession>A0A8J2RZ12</accession>
<dbReference type="InterPro" id="IPR001584">
    <property type="entry name" value="Integrase_cat-core"/>
</dbReference>
<feature type="region of interest" description="Disordered" evidence="1">
    <location>
        <begin position="394"/>
        <end position="463"/>
    </location>
</feature>
<keyword evidence="4" id="KW-1185">Reference proteome</keyword>
<dbReference type="GO" id="GO:0003676">
    <property type="term" value="F:nucleic acid binding"/>
    <property type="evidence" value="ECO:0007669"/>
    <property type="project" value="InterPro"/>
</dbReference>